<evidence type="ECO:0000313" key="3">
    <source>
        <dbReference type="Proteomes" id="UP000004619"/>
    </source>
</evidence>
<reference evidence="2" key="1">
    <citation type="submission" date="2009-08" db="EMBL/GenBank/DDBJ databases">
        <authorList>
            <person name="Weinstock G."/>
            <person name="Sodergren E."/>
            <person name="Clifton S."/>
            <person name="Fulton L."/>
            <person name="Fulton B."/>
            <person name="Courtney L."/>
            <person name="Fronick C."/>
            <person name="Harrison M."/>
            <person name="Strong C."/>
            <person name="Farmer C."/>
            <person name="Delahaunty K."/>
            <person name="Markovic C."/>
            <person name="Hall O."/>
            <person name="Minx P."/>
            <person name="Tomlinson C."/>
            <person name="Mitreva M."/>
            <person name="Nelson J."/>
            <person name="Hou S."/>
            <person name="Wollam A."/>
            <person name="Pepin K.H."/>
            <person name="Johnson M."/>
            <person name="Bhonagiri V."/>
            <person name="Nash W.E."/>
            <person name="Warren W."/>
            <person name="Chinwalla A."/>
            <person name="Mardis E.R."/>
            <person name="Wilson R.K."/>
        </authorList>
    </citation>
    <scope>NUCLEOTIDE SEQUENCE [LARGE SCALE GENOMIC DNA]</scope>
    <source>
        <strain evidence="2">A2-165</strain>
    </source>
</reference>
<dbReference type="STRING" id="411483.FAEPRAA2165_00072"/>
<dbReference type="AlphaFoldDB" id="C7H1D4"/>
<gene>
    <name evidence="2" type="ORF">FAEPRAA2165_00072</name>
</gene>
<comment type="caution">
    <text evidence="2">The sequence shown here is derived from an EMBL/GenBank/DDBJ whole genome shotgun (WGS) entry which is preliminary data.</text>
</comment>
<evidence type="ECO:0008006" key="4">
    <source>
        <dbReference type="Google" id="ProtNLM"/>
    </source>
</evidence>
<protein>
    <recommendedName>
        <fullName evidence="4">Transposon-encoded protein TnpW</fullName>
    </recommendedName>
</protein>
<dbReference type="EMBL" id="ACOP02000003">
    <property type="protein sequence ID" value="EEU98144.1"/>
    <property type="molecule type" value="Genomic_DNA"/>
</dbReference>
<accession>C7H1D4</accession>
<feature type="region of interest" description="Disordered" evidence="1">
    <location>
        <begin position="1"/>
        <end position="32"/>
    </location>
</feature>
<dbReference type="PATRIC" id="fig|411483.3.peg.81"/>
<sequence length="80" mass="9023">MYDRMGLFSWKGEPMNNDTSNRSTPATASPLTVKEAAPPVMIKKIGKTTYRVKIHFSETSKETMSDKIKRLILNDSEKSS</sequence>
<dbReference type="Proteomes" id="UP000004619">
    <property type="component" value="Unassembled WGS sequence"/>
</dbReference>
<keyword evidence="3" id="KW-1185">Reference proteome</keyword>
<dbReference type="InterPro" id="IPR026990">
    <property type="entry name" value="TnpW"/>
</dbReference>
<evidence type="ECO:0000256" key="1">
    <source>
        <dbReference type="SAM" id="MobiDB-lite"/>
    </source>
</evidence>
<dbReference type="Pfam" id="PF14202">
    <property type="entry name" value="TnpW"/>
    <property type="match status" value="1"/>
</dbReference>
<dbReference type="HOGENOM" id="CLU_185083_0_0_9"/>
<name>C7H1D4_FAED2</name>
<evidence type="ECO:0000313" key="2">
    <source>
        <dbReference type="EMBL" id="EEU98144.1"/>
    </source>
</evidence>
<dbReference type="eggNOG" id="ENOG5032YK4">
    <property type="taxonomic scope" value="Bacteria"/>
</dbReference>
<proteinExistence type="predicted"/>
<feature type="compositionally biased region" description="Polar residues" evidence="1">
    <location>
        <begin position="16"/>
        <end position="30"/>
    </location>
</feature>
<organism evidence="2 3">
    <name type="scientific">Faecalibacterium duncaniae (strain DSM 17677 / JCM 31915 / A2-165)</name>
    <name type="common">Faecalibacterium prausnitzii</name>
    <dbReference type="NCBI Taxonomy" id="411483"/>
    <lineage>
        <taxon>Bacteria</taxon>
        <taxon>Bacillati</taxon>
        <taxon>Bacillota</taxon>
        <taxon>Clostridia</taxon>
        <taxon>Eubacteriales</taxon>
        <taxon>Oscillospiraceae</taxon>
        <taxon>Faecalibacterium</taxon>
    </lineage>
</organism>